<sequence>MKATQLDLLVIAPHPDDGELGCGGLLARAKSEGLSTGILDLTRGELGSKGTVETRAEEVRAASAVLALDYRGNLALTDGAVSDGLEARGSLARCLRELRPRVLLIPHASDRHPDHLGASRLGAAAVHDAGLRKAPVEGPPHKVSRLLFYPGNYPAIPTLAVDVSAHIEAWQAAVLAYQSQFEGEPVSETVGPSGVEARRALRRYWGNLVGVAYAEGLLSPLPWLTTLW</sequence>
<dbReference type="Pfam" id="PF02585">
    <property type="entry name" value="PIG-L"/>
    <property type="match status" value="1"/>
</dbReference>
<dbReference type="InterPro" id="IPR023842">
    <property type="entry name" value="Bacillithiol_biosynth_BshB1"/>
</dbReference>
<keyword evidence="1" id="KW-0378">Hydrolase</keyword>
<protein>
    <submittedName>
        <fullName evidence="1">N-acetyl-alpha-D-glucosaminyl L-malate deacetylase 1</fullName>
        <ecNumber evidence="1">3.5.1.-</ecNumber>
    </submittedName>
</protein>
<dbReference type="GO" id="GO:0071793">
    <property type="term" value="P:bacillithiol biosynthetic process"/>
    <property type="evidence" value="ECO:0007669"/>
    <property type="project" value="InterPro"/>
</dbReference>
<dbReference type="GO" id="GO:0019213">
    <property type="term" value="F:deacetylase activity"/>
    <property type="evidence" value="ECO:0007669"/>
    <property type="project" value="InterPro"/>
</dbReference>
<dbReference type="RefSeq" id="WP_240631290.1">
    <property type="nucleotide sequence ID" value="NZ_BJXM01000008.1"/>
</dbReference>
<dbReference type="InterPro" id="IPR024078">
    <property type="entry name" value="LmbE-like_dom_sf"/>
</dbReference>
<dbReference type="SUPFAM" id="SSF102588">
    <property type="entry name" value="LmbE-like"/>
    <property type="match status" value="1"/>
</dbReference>
<keyword evidence="2" id="KW-1185">Reference proteome</keyword>
<dbReference type="Gene3D" id="3.40.50.10320">
    <property type="entry name" value="LmbE-like"/>
    <property type="match status" value="1"/>
</dbReference>
<dbReference type="AlphaFoldDB" id="A0A399FCT3"/>
<dbReference type="NCBIfam" id="TIGR04001">
    <property type="entry name" value="thiol_BshB1"/>
    <property type="match status" value="1"/>
</dbReference>
<dbReference type="PANTHER" id="PTHR12993:SF30">
    <property type="entry name" value="N-ACETYL-ALPHA-D-GLUCOSAMINYL L-MALATE DEACETYLASE 1"/>
    <property type="match status" value="1"/>
</dbReference>
<reference evidence="1 2" key="1">
    <citation type="submission" date="2018-08" db="EMBL/GenBank/DDBJ databases">
        <title>Meiothermus granaticius genome AF-68 sequencing project.</title>
        <authorList>
            <person name="Da Costa M.S."/>
            <person name="Albuquerque L."/>
            <person name="Raposo P."/>
            <person name="Froufe H.J.C."/>
            <person name="Barroso C.S."/>
            <person name="Egas C."/>
        </authorList>
    </citation>
    <scope>NUCLEOTIDE SEQUENCE [LARGE SCALE GENOMIC DNA]</scope>
    <source>
        <strain evidence="1 2">AF-68</strain>
    </source>
</reference>
<accession>A0A399FCT3</accession>
<dbReference type="Proteomes" id="UP000266178">
    <property type="component" value="Unassembled WGS sequence"/>
</dbReference>
<dbReference type="PANTHER" id="PTHR12993">
    <property type="entry name" value="N-ACETYLGLUCOSAMINYL-PHOSPHATIDYLINOSITOL DE-N-ACETYLASE-RELATED"/>
    <property type="match status" value="1"/>
</dbReference>
<dbReference type="EMBL" id="QWLB01000018">
    <property type="protein sequence ID" value="RIH92521.1"/>
    <property type="molecule type" value="Genomic_DNA"/>
</dbReference>
<name>A0A399FCT3_9DEIN</name>
<dbReference type="InterPro" id="IPR003737">
    <property type="entry name" value="GlcNAc_PI_deacetylase-related"/>
</dbReference>
<comment type="caution">
    <text evidence="1">The sequence shown here is derived from an EMBL/GenBank/DDBJ whole genome shotgun (WGS) entry which is preliminary data.</text>
</comment>
<evidence type="ECO:0000313" key="2">
    <source>
        <dbReference type="Proteomes" id="UP000266178"/>
    </source>
</evidence>
<proteinExistence type="predicted"/>
<gene>
    <name evidence="1" type="primary">bshB1_1</name>
    <name evidence="1" type="ORF">Mgrana_01553</name>
</gene>
<dbReference type="EC" id="3.5.1.-" evidence="1"/>
<evidence type="ECO:0000313" key="1">
    <source>
        <dbReference type="EMBL" id="RIH92521.1"/>
    </source>
</evidence>
<organism evidence="1 2">
    <name type="scientific">Meiothermus granaticius NBRC 107808</name>
    <dbReference type="NCBI Taxonomy" id="1227551"/>
    <lineage>
        <taxon>Bacteria</taxon>
        <taxon>Thermotogati</taxon>
        <taxon>Deinococcota</taxon>
        <taxon>Deinococci</taxon>
        <taxon>Thermales</taxon>
        <taxon>Thermaceae</taxon>
        <taxon>Meiothermus</taxon>
    </lineage>
</organism>
<dbReference type="GO" id="GO:0016811">
    <property type="term" value="F:hydrolase activity, acting on carbon-nitrogen (but not peptide) bonds, in linear amides"/>
    <property type="evidence" value="ECO:0007669"/>
    <property type="project" value="TreeGrafter"/>
</dbReference>